<dbReference type="Pfam" id="PF08542">
    <property type="entry name" value="Rep_fac_C"/>
    <property type="match status" value="1"/>
</dbReference>
<evidence type="ECO:0000256" key="2">
    <source>
        <dbReference type="ARBA" id="ARBA00005378"/>
    </source>
</evidence>
<feature type="compositionally biased region" description="Polar residues" evidence="7">
    <location>
        <begin position="21"/>
        <end position="31"/>
    </location>
</feature>
<dbReference type="InterPro" id="IPR050238">
    <property type="entry name" value="DNA_Rep/Repair_Clamp_Loader"/>
</dbReference>
<evidence type="ECO:0000256" key="6">
    <source>
        <dbReference type="ARBA" id="ARBA00023242"/>
    </source>
</evidence>
<dbReference type="GO" id="GO:0003677">
    <property type="term" value="F:DNA binding"/>
    <property type="evidence" value="ECO:0007669"/>
    <property type="project" value="InterPro"/>
</dbReference>
<keyword evidence="5" id="KW-0067">ATP-binding</keyword>
<protein>
    <submittedName>
        <fullName evidence="9">Putative replication factor c small subunit</fullName>
    </submittedName>
</protein>
<comment type="similarity">
    <text evidence="2">Belongs to the activator 1 small subunits family.</text>
</comment>
<dbReference type="CDD" id="cd00009">
    <property type="entry name" value="AAA"/>
    <property type="match status" value="1"/>
</dbReference>
<sequence>MQAFLKGGPSKKITLQKDDSTSAGRSGSSQKPLKKPTPWVEKYRPKRIDDVVEQKEIVSVLRECLIGADIPHMLFYGPPGTGKTSTIMAAARQLFGDLYKERILELNASDDRGIQVIREKVKNFARLSAASGFKRPDGTSCPPLKIVILDEADSMTNAAQSALRRTMEKETKTTRFCLICNYISCIIPPITSRCAKFRFKPLGEGMIRLRLEMICKEENVSYTPEAVTALVDASGGDLRRAITCLQSCARLKGADKKIEATDVAEMTGAVPNKWIEQFVESSRSNDYKTIESTVDQILYEAHPVLQVIEQVHDYIMKSDNTSDLAKAYICEKLAISNWQLQDGASEYLQLIGIACAMAKIFHQNSERSET</sequence>
<organism evidence="9">
    <name type="scientific">Triatoma infestans</name>
    <name type="common">Assassin bug</name>
    <dbReference type="NCBI Taxonomy" id="30076"/>
    <lineage>
        <taxon>Eukaryota</taxon>
        <taxon>Metazoa</taxon>
        <taxon>Ecdysozoa</taxon>
        <taxon>Arthropoda</taxon>
        <taxon>Hexapoda</taxon>
        <taxon>Insecta</taxon>
        <taxon>Pterygota</taxon>
        <taxon>Neoptera</taxon>
        <taxon>Paraneoptera</taxon>
        <taxon>Hemiptera</taxon>
        <taxon>Heteroptera</taxon>
        <taxon>Panheteroptera</taxon>
        <taxon>Cimicomorpha</taxon>
        <taxon>Reduviidae</taxon>
        <taxon>Triatominae</taxon>
        <taxon>Triatoma</taxon>
    </lineage>
</organism>
<dbReference type="InterPro" id="IPR003959">
    <property type="entry name" value="ATPase_AAA_core"/>
</dbReference>
<evidence type="ECO:0000256" key="4">
    <source>
        <dbReference type="ARBA" id="ARBA00022741"/>
    </source>
</evidence>
<dbReference type="InterPro" id="IPR027417">
    <property type="entry name" value="P-loop_NTPase"/>
</dbReference>
<evidence type="ECO:0000256" key="7">
    <source>
        <dbReference type="SAM" id="MobiDB-lite"/>
    </source>
</evidence>
<dbReference type="GO" id="GO:0003689">
    <property type="term" value="F:DNA clamp loader activity"/>
    <property type="evidence" value="ECO:0007669"/>
    <property type="project" value="TreeGrafter"/>
</dbReference>
<keyword evidence="4" id="KW-0547">Nucleotide-binding</keyword>
<dbReference type="SUPFAM" id="SSF52540">
    <property type="entry name" value="P-loop containing nucleoside triphosphate hydrolases"/>
    <property type="match status" value="1"/>
</dbReference>
<dbReference type="EMBL" id="GBBI01001217">
    <property type="protein sequence ID" value="JAC17495.1"/>
    <property type="molecule type" value="mRNA"/>
</dbReference>
<evidence type="ECO:0000259" key="8">
    <source>
        <dbReference type="SMART" id="SM00382"/>
    </source>
</evidence>
<evidence type="ECO:0000313" key="9">
    <source>
        <dbReference type="EMBL" id="JAC17495.1"/>
    </source>
</evidence>
<dbReference type="CDD" id="cd18140">
    <property type="entry name" value="HLD_clamp_RFC"/>
    <property type="match status" value="1"/>
</dbReference>
<evidence type="ECO:0000256" key="1">
    <source>
        <dbReference type="ARBA" id="ARBA00004123"/>
    </source>
</evidence>
<proteinExistence type="evidence at transcript level"/>
<dbReference type="InterPro" id="IPR003593">
    <property type="entry name" value="AAA+_ATPase"/>
</dbReference>
<dbReference type="Gene3D" id="1.20.272.10">
    <property type="match status" value="1"/>
</dbReference>
<dbReference type="FunFam" id="1.10.8.60:FF:000032">
    <property type="entry name" value="Replication factor C subunit 4"/>
    <property type="match status" value="1"/>
</dbReference>
<dbReference type="FunFam" id="3.40.50.300:FF:000129">
    <property type="entry name" value="Replication factor C subunit 5"/>
    <property type="match status" value="1"/>
</dbReference>
<dbReference type="GO" id="GO:0005663">
    <property type="term" value="C:DNA replication factor C complex"/>
    <property type="evidence" value="ECO:0007669"/>
    <property type="project" value="TreeGrafter"/>
</dbReference>
<feature type="domain" description="AAA+ ATPase" evidence="8">
    <location>
        <begin position="69"/>
        <end position="221"/>
    </location>
</feature>
<dbReference type="Gene3D" id="1.10.8.60">
    <property type="match status" value="1"/>
</dbReference>
<dbReference type="Gene3D" id="3.40.50.300">
    <property type="entry name" value="P-loop containing nucleotide triphosphate hydrolases"/>
    <property type="match status" value="1"/>
</dbReference>
<keyword evidence="3" id="KW-0235">DNA replication</keyword>
<dbReference type="PANTHER" id="PTHR11669">
    <property type="entry name" value="REPLICATION FACTOR C / DNA POLYMERASE III GAMMA-TAU SUBUNIT"/>
    <property type="match status" value="1"/>
</dbReference>
<dbReference type="InterPro" id="IPR013748">
    <property type="entry name" value="Rep_factorC_C"/>
</dbReference>
<accession>A0A023F896</accession>
<dbReference type="GO" id="GO:0005524">
    <property type="term" value="F:ATP binding"/>
    <property type="evidence" value="ECO:0007669"/>
    <property type="project" value="UniProtKB-KW"/>
</dbReference>
<reference evidence="9" key="1">
    <citation type="journal article" date="2014" name="PLoS Negl. Trop. Dis.">
        <title>An updated insight into the Sialotranscriptome of Triatoma infestans: developmental stage and geographic variations.</title>
        <authorList>
            <person name="Schwarz A."/>
            <person name="Medrano-Mercado N."/>
            <person name="Schaub G.A."/>
            <person name="Struchiner C.J."/>
            <person name="Bargues M.D."/>
            <person name="Levy M.Z."/>
            <person name="Ribeiro J.M."/>
        </authorList>
    </citation>
    <scope>NUCLEOTIDE SEQUENCE</scope>
    <source>
        <strain evidence="9">Chile</strain>
        <tissue evidence="9">Salivary glands</tissue>
    </source>
</reference>
<dbReference type="SUPFAM" id="SSF48019">
    <property type="entry name" value="post-AAA+ oligomerization domain-like"/>
    <property type="match status" value="1"/>
</dbReference>
<evidence type="ECO:0000256" key="5">
    <source>
        <dbReference type="ARBA" id="ARBA00022840"/>
    </source>
</evidence>
<dbReference type="NCBIfam" id="NF001679">
    <property type="entry name" value="PRK00440.1"/>
    <property type="match status" value="1"/>
</dbReference>
<dbReference type="InterPro" id="IPR047854">
    <property type="entry name" value="RFC_lid"/>
</dbReference>
<dbReference type="GO" id="GO:0005634">
    <property type="term" value="C:nucleus"/>
    <property type="evidence" value="ECO:0007669"/>
    <property type="project" value="UniProtKB-SubCell"/>
</dbReference>
<dbReference type="GO" id="GO:0006261">
    <property type="term" value="P:DNA-templated DNA replication"/>
    <property type="evidence" value="ECO:0007669"/>
    <property type="project" value="TreeGrafter"/>
</dbReference>
<name>A0A023F896_TRIIF</name>
<evidence type="ECO:0000256" key="3">
    <source>
        <dbReference type="ARBA" id="ARBA00022705"/>
    </source>
</evidence>
<dbReference type="InterPro" id="IPR008921">
    <property type="entry name" value="DNA_pol3_clamp-load_cplx_C"/>
</dbReference>
<comment type="subcellular location">
    <subcellularLocation>
        <location evidence="1">Nucleus</location>
    </subcellularLocation>
</comment>
<feature type="region of interest" description="Disordered" evidence="7">
    <location>
        <begin position="1"/>
        <end position="39"/>
    </location>
</feature>
<dbReference type="SMART" id="SM00382">
    <property type="entry name" value="AAA"/>
    <property type="match status" value="1"/>
</dbReference>
<dbReference type="AlphaFoldDB" id="A0A023F896"/>
<dbReference type="GO" id="GO:0016887">
    <property type="term" value="F:ATP hydrolysis activity"/>
    <property type="evidence" value="ECO:0007669"/>
    <property type="project" value="InterPro"/>
</dbReference>
<keyword evidence="6" id="KW-0539">Nucleus</keyword>
<dbReference type="Pfam" id="PF21960">
    <property type="entry name" value="RCF1-5-like_lid"/>
    <property type="match status" value="1"/>
</dbReference>
<dbReference type="PANTHER" id="PTHR11669:SF20">
    <property type="entry name" value="REPLICATION FACTOR C SUBUNIT 4"/>
    <property type="match status" value="1"/>
</dbReference>
<dbReference type="GO" id="GO:0006281">
    <property type="term" value="P:DNA repair"/>
    <property type="evidence" value="ECO:0007669"/>
    <property type="project" value="TreeGrafter"/>
</dbReference>
<dbReference type="Pfam" id="PF00004">
    <property type="entry name" value="AAA"/>
    <property type="match status" value="1"/>
</dbReference>